<reference evidence="1 2" key="1">
    <citation type="submission" date="2019-02" db="EMBL/GenBank/DDBJ databases">
        <title>Genomic Encyclopedia of Type Strains, Phase IV (KMG-IV): sequencing the most valuable type-strain genomes for metagenomic binning, comparative biology and taxonomic classification.</title>
        <authorList>
            <person name="Goeker M."/>
        </authorList>
    </citation>
    <scope>NUCLEOTIDE SEQUENCE [LARGE SCALE GENOMIC DNA]</scope>
    <source>
        <strain evidence="1 2">DSM 16618</strain>
    </source>
</reference>
<protein>
    <submittedName>
        <fullName evidence="1">Uncharacterized protein</fullName>
    </submittedName>
</protein>
<evidence type="ECO:0000313" key="1">
    <source>
        <dbReference type="EMBL" id="RZS69535.1"/>
    </source>
</evidence>
<name>A0A4Q7MM84_9BURK</name>
<sequence>MEELMAAQAGSAWFMSMRRNVRRVAGVYLQNSKSWHSCRCLEDTVTNVPRFAFCALSCLARSGG</sequence>
<dbReference type="EMBL" id="SGWZ01000003">
    <property type="protein sequence ID" value="RZS69535.1"/>
    <property type="molecule type" value="Genomic_DNA"/>
</dbReference>
<proteinExistence type="predicted"/>
<dbReference type="AlphaFoldDB" id="A0A4Q7MM84"/>
<comment type="caution">
    <text evidence="1">The sequence shown here is derived from an EMBL/GenBank/DDBJ whole genome shotgun (WGS) entry which is preliminary data.</text>
</comment>
<gene>
    <name evidence="1" type="ORF">EV679_2134</name>
</gene>
<dbReference type="Proteomes" id="UP000292039">
    <property type="component" value="Unassembled WGS sequence"/>
</dbReference>
<evidence type="ECO:0000313" key="2">
    <source>
        <dbReference type="Proteomes" id="UP000292039"/>
    </source>
</evidence>
<organism evidence="1 2">
    <name type="scientific">Kerstersia gyiorum</name>
    <dbReference type="NCBI Taxonomy" id="206506"/>
    <lineage>
        <taxon>Bacteria</taxon>
        <taxon>Pseudomonadati</taxon>
        <taxon>Pseudomonadota</taxon>
        <taxon>Betaproteobacteria</taxon>
        <taxon>Burkholderiales</taxon>
        <taxon>Alcaligenaceae</taxon>
        <taxon>Kerstersia</taxon>
    </lineage>
</organism>
<accession>A0A4Q7MM84</accession>